<dbReference type="FunFam" id="3.40.309.10:FF:000003">
    <property type="entry name" value="Aldehyde dehydrogenase"/>
    <property type="match status" value="1"/>
</dbReference>
<evidence type="ECO:0000256" key="7">
    <source>
        <dbReference type="RuleBase" id="RU003345"/>
    </source>
</evidence>
<comment type="caution">
    <text evidence="9">The sequence shown here is derived from an EMBL/GenBank/DDBJ whole genome shotgun (WGS) entry which is preliminary data.</text>
</comment>
<evidence type="ECO:0000259" key="8">
    <source>
        <dbReference type="Pfam" id="PF00171"/>
    </source>
</evidence>
<dbReference type="InterPro" id="IPR016161">
    <property type="entry name" value="Ald_DH/histidinol_DH"/>
</dbReference>
<accession>A0A7Z0IIU0</accession>
<evidence type="ECO:0000256" key="4">
    <source>
        <dbReference type="PIRNR" id="PIRNR036492"/>
    </source>
</evidence>
<evidence type="ECO:0000256" key="2">
    <source>
        <dbReference type="ARBA" id="ARBA00023002"/>
    </source>
</evidence>
<dbReference type="AlphaFoldDB" id="A0A7Z0IIU0"/>
<dbReference type="InterPro" id="IPR016160">
    <property type="entry name" value="Ald_DH_CS_CYS"/>
</dbReference>
<dbReference type="InterPro" id="IPR016162">
    <property type="entry name" value="Ald_DH_N"/>
</dbReference>
<dbReference type="GO" id="GO:0006081">
    <property type="term" value="P:aldehyde metabolic process"/>
    <property type="evidence" value="ECO:0007669"/>
    <property type="project" value="InterPro"/>
</dbReference>
<dbReference type="InterPro" id="IPR012394">
    <property type="entry name" value="Aldehyde_DH_NAD(P)"/>
</dbReference>
<dbReference type="Gene3D" id="3.40.309.10">
    <property type="entry name" value="Aldehyde Dehydrogenase, Chain A, domain 2"/>
    <property type="match status" value="1"/>
</dbReference>
<keyword evidence="2 4" id="KW-0560">Oxidoreductase</keyword>
<dbReference type="PROSITE" id="PS00070">
    <property type="entry name" value="ALDEHYDE_DEHYDR_CYS"/>
    <property type="match status" value="1"/>
</dbReference>
<dbReference type="PIRSF" id="PIRSF036492">
    <property type="entry name" value="ALDH"/>
    <property type="match status" value="1"/>
</dbReference>
<dbReference type="CDD" id="cd07087">
    <property type="entry name" value="ALDH_F3-13-14_CALDH-like"/>
    <property type="match status" value="1"/>
</dbReference>
<dbReference type="GO" id="GO:0004029">
    <property type="term" value="F:aldehyde dehydrogenase (NAD+) activity"/>
    <property type="evidence" value="ECO:0007669"/>
    <property type="project" value="TreeGrafter"/>
</dbReference>
<dbReference type="PROSITE" id="PS00687">
    <property type="entry name" value="ALDEHYDE_DEHYDR_GLU"/>
    <property type="match status" value="1"/>
</dbReference>
<keyword evidence="10" id="KW-1185">Reference proteome</keyword>
<dbReference type="RefSeq" id="WP_179429135.1">
    <property type="nucleotide sequence ID" value="NZ_JACBZP010000001.1"/>
</dbReference>
<dbReference type="Pfam" id="PF00171">
    <property type="entry name" value="Aldedh"/>
    <property type="match status" value="1"/>
</dbReference>
<name>A0A7Z0IIU0_9MICO</name>
<dbReference type="InterPro" id="IPR016163">
    <property type="entry name" value="Ald_DH_C"/>
</dbReference>
<evidence type="ECO:0000256" key="5">
    <source>
        <dbReference type="PIRSR" id="PIRSR036492-1"/>
    </source>
</evidence>
<dbReference type="SUPFAM" id="SSF53720">
    <property type="entry name" value="ALDH-like"/>
    <property type="match status" value="1"/>
</dbReference>
<dbReference type="InterPro" id="IPR015590">
    <property type="entry name" value="Aldehyde_DH_dom"/>
</dbReference>
<reference evidence="9 10" key="1">
    <citation type="submission" date="2020-07" db="EMBL/GenBank/DDBJ databases">
        <title>Sequencing the genomes of 1000 actinobacteria strains.</title>
        <authorList>
            <person name="Klenk H.-P."/>
        </authorList>
    </citation>
    <scope>NUCLEOTIDE SEQUENCE [LARGE SCALE GENOMIC DNA]</scope>
    <source>
        <strain evidence="9 10">DSM 26341</strain>
    </source>
</reference>
<keyword evidence="3" id="KW-0520">NAD</keyword>
<dbReference type="FunFam" id="3.40.605.10:FF:000004">
    <property type="entry name" value="Aldehyde dehydrogenase"/>
    <property type="match status" value="1"/>
</dbReference>
<feature type="active site" evidence="5">
    <location>
        <position position="249"/>
    </location>
</feature>
<feature type="active site" evidence="5 6">
    <location>
        <position position="215"/>
    </location>
</feature>
<organism evidence="9 10">
    <name type="scientific">Spelaeicoccus albus</name>
    <dbReference type="NCBI Taxonomy" id="1280376"/>
    <lineage>
        <taxon>Bacteria</taxon>
        <taxon>Bacillati</taxon>
        <taxon>Actinomycetota</taxon>
        <taxon>Actinomycetes</taxon>
        <taxon>Micrococcales</taxon>
        <taxon>Brevibacteriaceae</taxon>
        <taxon>Spelaeicoccus</taxon>
    </lineage>
</organism>
<feature type="domain" description="Aldehyde dehydrogenase" evidence="8">
    <location>
        <begin position="5"/>
        <end position="436"/>
    </location>
</feature>
<dbReference type="InterPro" id="IPR029510">
    <property type="entry name" value="Ald_DH_CS_GLU"/>
</dbReference>
<sequence length="474" mass="51012">MDTSAQSSIADAVDDARRAFAESRSKPVRWRLAQLDALETMLTHQTADFEAALQHDLAKNPTESWLTEIGFVVGEIAHTKKHLRSWLAPRRTRVPASLQPGTATVLREPLGVVLVIAPWNYPIQLALGPLVGALAAGNTAVVKPSELAPATAAAIAKYLPAYLDEDAVRVVQGGPEETSELLTHRFDHIFYTGNGRVGRLVMEAAAKHLTPVTLELGGKSPVFIDESVDLPAAADRIAWGKFLNAGQTCVAPDYVLGTARTLEKLAPLLAVSIQRMFGRDPSTSADYGRIVSDKHFHRLSAFVPVGTPGGPAGFGEPDQRTRYLPPTVLPRTAPDAAVMREEIFGPVLPLVEVDGPHQAIAMINAGDKPLSLYVFSNDRSVRKTFTYGTSSGGLGFNVPVAHLMVPDLPFGGVGGSGMGRYHGEYSVDTFSHQKAIFSKPLLPDTLAAVYPPFSRVKDVLIRRVIAPMRRAKGG</sequence>
<dbReference type="PANTHER" id="PTHR43570:SF16">
    <property type="entry name" value="ALDEHYDE DEHYDROGENASE TYPE III, ISOFORM Q"/>
    <property type="match status" value="1"/>
</dbReference>
<evidence type="ECO:0000313" key="9">
    <source>
        <dbReference type="EMBL" id="NYI68853.1"/>
    </source>
</evidence>
<dbReference type="Proteomes" id="UP000539111">
    <property type="component" value="Unassembled WGS sequence"/>
</dbReference>
<comment type="similarity">
    <text evidence="1 4 7">Belongs to the aldehyde dehydrogenase family.</text>
</comment>
<dbReference type="Gene3D" id="3.40.605.10">
    <property type="entry name" value="Aldehyde Dehydrogenase, Chain A, domain 1"/>
    <property type="match status" value="1"/>
</dbReference>
<evidence type="ECO:0000313" key="10">
    <source>
        <dbReference type="Proteomes" id="UP000539111"/>
    </source>
</evidence>
<gene>
    <name evidence="9" type="ORF">BJY26_003159</name>
</gene>
<evidence type="ECO:0000256" key="1">
    <source>
        <dbReference type="ARBA" id="ARBA00009986"/>
    </source>
</evidence>
<protein>
    <recommendedName>
        <fullName evidence="4">Aldehyde dehydrogenase</fullName>
    </recommendedName>
</protein>
<proteinExistence type="inferred from homology"/>
<evidence type="ECO:0000256" key="6">
    <source>
        <dbReference type="PROSITE-ProRule" id="PRU10007"/>
    </source>
</evidence>
<dbReference type="EMBL" id="JACBZP010000001">
    <property type="protein sequence ID" value="NYI68853.1"/>
    <property type="molecule type" value="Genomic_DNA"/>
</dbReference>
<dbReference type="GO" id="GO:0005737">
    <property type="term" value="C:cytoplasm"/>
    <property type="evidence" value="ECO:0007669"/>
    <property type="project" value="TreeGrafter"/>
</dbReference>
<evidence type="ECO:0000256" key="3">
    <source>
        <dbReference type="ARBA" id="ARBA00023027"/>
    </source>
</evidence>
<dbReference type="PANTHER" id="PTHR43570">
    <property type="entry name" value="ALDEHYDE DEHYDROGENASE"/>
    <property type="match status" value="1"/>
</dbReference>